<dbReference type="Proteomes" id="UP001279734">
    <property type="component" value="Unassembled WGS sequence"/>
</dbReference>
<keyword evidence="3" id="KW-1185">Reference proteome</keyword>
<protein>
    <submittedName>
        <fullName evidence="2">Uncharacterized protein</fullName>
    </submittedName>
</protein>
<dbReference type="AlphaFoldDB" id="A0AAD3T198"/>
<evidence type="ECO:0000313" key="3">
    <source>
        <dbReference type="Proteomes" id="UP001279734"/>
    </source>
</evidence>
<evidence type="ECO:0000313" key="2">
    <source>
        <dbReference type="EMBL" id="GMH20874.1"/>
    </source>
</evidence>
<name>A0AAD3T198_NEPGR</name>
<organism evidence="2 3">
    <name type="scientific">Nepenthes gracilis</name>
    <name type="common">Slender pitcher plant</name>
    <dbReference type="NCBI Taxonomy" id="150966"/>
    <lineage>
        <taxon>Eukaryota</taxon>
        <taxon>Viridiplantae</taxon>
        <taxon>Streptophyta</taxon>
        <taxon>Embryophyta</taxon>
        <taxon>Tracheophyta</taxon>
        <taxon>Spermatophyta</taxon>
        <taxon>Magnoliopsida</taxon>
        <taxon>eudicotyledons</taxon>
        <taxon>Gunneridae</taxon>
        <taxon>Pentapetalae</taxon>
        <taxon>Caryophyllales</taxon>
        <taxon>Nepenthaceae</taxon>
        <taxon>Nepenthes</taxon>
    </lineage>
</organism>
<comment type="caution">
    <text evidence="2">The sequence shown here is derived from an EMBL/GenBank/DDBJ whole genome shotgun (WGS) entry which is preliminary data.</text>
</comment>
<feature type="compositionally biased region" description="Polar residues" evidence="1">
    <location>
        <begin position="1"/>
        <end position="18"/>
    </location>
</feature>
<proteinExistence type="predicted"/>
<dbReference type="EMBL" id="BSYO01000022">
    <property type="protein sequence ID" value="GMH20874.1"/>
    <property type="molecule type" value="Genomic_DNA"/>
</dbReference>
<feature type="region of interest" description="Disordered" evidence="1">
    <location>
        <begin position="1"/>
        <end position="25"/>
    </location>
</feature>
<reference evidence="2" key="1">
    <citation type="submission" date="2023-05" db="EMBL/GenBank/DDBJ databases">
        <title>Nepenthes gracilis genome sequencing.</title>
        <authorList>
            <person name="Fukushima K."/>
        </authorList>
    </citation>
    <scope>NUCLEOTIDE SEQUENCE</scope>
    <source>
        <strain evidence="2">SING2019-196</strain>
    </source>
</reference>
<accession>A0AAD3T198</accession>
<gene>
    <name evidence="2" type="ORF">Nepgr_022716</name>
</gene>
<evidence type="ECO:0000256" key="1">
    <source>
        <dbReference type="SAM" id="MobiDB-lite"/>
    </source>
</evidence>
<sequence length="117" mass="13252">MAMTTKRNLTSFKLSSQPPYAAGHRKEKPFCTHCKIQGHMIENCFKIGNVEPPRCGHTAERCYRLHSCPPGYKLHGKAKIPSIHANQSVAYPTKEEKVENNESVALTRSQYQQLNLL</sequence>